<name>A0A517M1L4_9BACT</name>
<accession>A0A517M1L4</accession>
<evidence type="ECO:0000313" key="2">
    <source>
        <dbReference type="EMBL" id="QDS88774.1"/>
    </source>
</evidence>
<gene>
    <name evidence="2" type="ORF">EC9_29690</name>
</gene>
<keyword evidence="3" id="KW-1185">Reference proteome</keyword>
<evidence type="ECO:0000256" key="1">
    <source>
        <dbReference type="SAM" id="MobiDB-lite"/>
    </source>
</evidence>
<dbReference type="EMBL" id="CP036261">
    <property type="protein sequence ID" value="QDS88774.1"/>
    <property type="molecule type" value="Genomic_DNA"/>
</dbReference>
<dbReference type="AlphaFoldDB" id="A0A517M1L4"/>
<protein>
    <submittedName>
        <fullName evidence="2">Uncharacterized protein</fullName>
    </submittedName>
</protein>
<reference evidence="2 3" key="1">
    <citation type="submission" date="2019-02" db="EMBL/GenBank/DDBJ databases">
        <title>Deep-cultivation of Planctomycetes and their phenomic and genomic characterization uncovers novel biology.</title>
        <authorList>
            <person name="Wiegand S."/>
            <person name="Jogler M."/>
            <person name="Boedeker C."/>
            <person name="Pinto D."/>
            <person name="Vollmers J."/>
            <person name="Rivas-Marin E."/>
            <person name="Kohn T."/>
            <person name="Peeters S.H."/>
            <person name="Heuer A."/>
            <person name="Rast P."/>
            <person name="Oberbeckmann S."/>
            <person name="Bunk B."/>
            <person name="Jeske O."/>
            <person name="Meyerdierks A."/>
            <person name="Storesund J.E."/>
            <person name="Kallscheuer N."/>
            <person name="Luecker S."/>
            <person name="Lage O.M."/>
            <person name="Pohl T."/>
            <person name="Merkel B.J."/>
            <person name="Hornburger P."/>
            <person name="Mueller R.-W."/>
            <person name="Bruemmer F."/>
            <person name="Labrenz M."/>
            <person name="Spormann A.M."/>
            <person name="Op den Camp H."/>
            <person name="Overmann J."/>
            <person name="Amann R."/>
            <person name="Jetten M.S.M."/>
            <person name="Mascher T."/>
            <person name="Medema M.H."/>
            <person name="Devos D.P."/>
            <person name="Kaster A.-K."/>
            <person name="Ovreas L."/>
            <person name="Rohde M."/>
            <person name="Galperin M.Y."/>
            <person name="Jogler C."/>
        </authorList>
    </citation>
    <scope>NUCLEOTIDE SEQUENCE [LARGE SCALE GENOMIC DNA]</scope>
    <source>
        <strain evidence="2 3">EC9</strain>
    </source>
</reference>
<evidence type="ECO:0000313" key="3">
    <source>
        <dbReference type="Proteomes" id="UP000319557"/>
    </source>
</evidence>
<proteinExistence type="predicted"/>
<dbReference type="KEGG" id="ruv:EC9_29690"/>
<dbReference type="RefSeq" id="WP_145346213.1">
    <property type="nucleotide sequence ID" value="NZ_CP036261.1"/>
</dbReference>
<feature type="region of interest" description="Disordered" evidence="1">
    <location>
        <begin position="63"/>
        <end position="103"/>
    </location>
</feature>
<sequence>MALTLSVGLQKNVGLPDYGSLCASCHVEFEIDRSLIDNDLEGFHRKVAGAFAACRQAVNDQLVQQSAYSSSPQSNGKPNSTPHHNGHAQHSGNGQSTARDVGTATQSQVRAIFAIARRQRVDPASLVHKRFNVDRIEDLSLREASTLIDELKRGLVESRA</sequence>
<dbReference type="Proteomes" id="UP000319557">
    <property type="component" value="Chromosome"/>
</dbReference>
<organism evidence="2 3">
    <name type="scientific">Rosistilla ulvae</name>
    <dbReference type="NCBI Taxonomy" id="1930277"/>
    <lineage>
        <taxon>Bacteria</taxon>
        <taxon>Pseudomonadati</taxon>
        <taxon>Planctomycetota</taxon>
        <taxon>Planctomycetia</taxon>
        <taxon>Pirellulales</taxon>
        <taxon>Pirellulaceae</taxon>
        <taxon>Rosistilla</taxon>
    </lineage>
</organism>
<dbReference type="OrthoDB" id="278164at2"/>